<dbReference type="AlphaFoldDB" id="A0A1M5RUG5"/>
<accession>A0A1M5RUG5</accession>
<evidence type="ECO:0008006" key="3">
    <source>
        <dbReference type="Google" id="ProtNLM"/>
    </source>
</evidence>
<evidence type="ECO:0000313" key="2">
    <source>
        <dbReference type="Proteomes" id="UP000183967"/>
    </source>
</evidence>
<keyword evidence="2" id="KW-1185">Reference proteome</keyword>
<dbReference type="RefSeq" id="WP_143153537.1">
    <property type="nucleotide sequence ID" value="NZ_FQXO01000008.1"/>
</dbReference>
<dbReference type="Proteomes" id="UP000183967">
    <property type="component" value="Unassembled WGS sequence"/>
</dbReference>
<gene>
    <name evidence="1" type="ORF">SAMN02745135_00353</name>
</gene>
<sequence length="53" mass="5986">MKSRFVKGVIAGSIIGATAGVYAASRMTPRQRKRLMRTGKKMLFTMMDNMGWF</sequence>
<name>A0A1M5RUG5_9FIRM</name>
<dbReference type="EMBL" id="FQXO01000008">
    <property type="protein sequence ID" value="SHH29945.1"/>
    <property type="molecule type" value="Genomic_DNA"/>
</dbReference>
<organism evidence="1 2">
    <name type="scientific">Caloranaerobacter azorensis DSM 13643</name>
    <dbReference type="NCBI Taxonomy" id="1121264"/>
    <lineage>
        <taxon>Bacteria</taxon>
        <taxon>Bacillati</taxon>
        <taxon>Bacillota</taxon>
        <taxon>Tissierellia</taxon>
        <taxon>Tissierellales</taxon>
        <taxon>Thermohalobacteraceae</taxon>
        <taxon>Caloranaerobacter</taxon>
    </lineage>
</organism>
<evidence type="ECO:0000313" key="1">
    <source>
        <dbReference type="EMBL" id="SHH29945.1"/>
    </source>
</evidence>
<protein>
    <recommendedName>
        <fullName evidence="3">YtxH-like protein</fullName>
    </recommendedName>
</protein>
<reference evidence="2" key="1">
    <citation type="submission" date="2016-11" db="EMBL/GenBank/DDBJ databases">
        <authorList>
            <person name="Varghese N."/>
            <person name="Submissions S."/>
        </authorList>
    </citation>
    <scope>NUCLEOTIDE SEQUENCE [LARGE SCALE GENOMIC DNA]</scope>
    <source>
        <strain evidence="2">DSM 13643</strain>
    </source>
</reference>
<dbReference type="OrthoDB" id="1955557at2"/>
<proteinExistence type="predicted"/>